<accession>A0ABZ2PIU2</accession>
<dbReference type="Pfam" id="PF14588">
    <property type="entry name" value="YjgF_endoribonc"/>
    <property type="match status" value="1"/>
</dbReference>
<dbReference type="InterPro" id="IPR013813">
    <property type="entry name" value="Endoribo_LPSP/chorism_mut-like"/>
</dbReference>
<dbReference type="Proteomes" id="UP001432000">
    <property type="component" value="Chromosome"/>
</dbReference>
<dbReference type="SUPFAM" id="SSF55298">
    <property type="entry name" value="YjgF-like"/>
    <property type="match status" value="1"/>
</dbReference>
<evidence type="ECO:0000313" key="2">
    <source>
        <dbReference type="EMBL" id="WXG68772.1"/>
    </source>
</evidence>
<dbReference type="InterPro" id="IPR035959">
    <property type="entry name" value="RutC-like_sf"/>
</dbReference>
<evidence type="ECO:0000313" key="3">
    <source>
        <dbReference type="Proteomes" id="UP001432000"/>
    </source>
</evidence>
<name>A0ABZ2PIU2_9NOCA</name>
<dbReference type="RefSeq" id="WP_338889181.1">
    <property type="nucleotide sequence ID" value="NZ_CP147846.1"/>
</dbReference>
<gene>
    <name evidence="2" type="ORF">WDS16_26925</name>
</gene>
<organism evidence="2 3">
    <name type="scientific">Rhodococcus sovatensis</name>
    <dbReference type="NCBI Taxonomy" id="1805840"/>
    <lineage>
        <taxon>Bacteria</taxon>
        <taxon>Bacillati</taxon>
        <taxon>Actinomycetota</taxon>
        <taxon>Actinomycetes</taxon>
        <taxon>Mycobacteriales</taxon>
        <taxon>Nocardiaceae</taxon>
        <taxon>Rhodococcus</taxon>
    </lineage>
</organism>
<protein>
    <submittedName>
        <fullName evidence="2">RidA family protein</fullName>
    </submittedName>
</protein>
<sequence length="147" mass="15203">MTTHTLPLYRSAVLAGDLLFVSGQLPVHDGSLIHPGRVGSEVTVDDAREAARLATHNCLRVARDFDGGAREVQSVVKLSGYVCVSTGFSDAPTVIDAASQVVNDEIGGADGHARLAIGVASLPRNACVEVEMVVRLAPSETPAAVGS</sequence>
<dbReference type="CDD" id="cd02199">
    <property type="entry name" value="YjgF_YER057c_UK114_like_1"/>
    <property type="match status" value="1"/>
</dbReference>
<dbReference type="EMBL" id="CP147846">
    <property type="protein sequence ID" value="WXG68772.1"/>
    <property type="molecule type" value="Genomic_DNA"/>
</dbReference>
<dbReference type="Gene3D" id="3.30.1330.40">
    <property type="entry name" value="RutC-like"/>
    <property type="match status" value="1"/>
</dbReference>
<dbReference type="PANTHER" id="PTHR43760">
    <property type="entry name" value="ENDORIBONUCLEASE-RELATED"/>
    <property type="match status" value="1"/>
</dbReference>
<reference evidence="2 3" key="1">
    <citation type="submission" date="2024-03" db="EMBL/GenBank/DDBJ databases">
        <title>Natural products discovery in diverse microorganisms through a two-stage MS feature dereplication strategy.</title>
        <authorList>
            <person name="Zhang R."/>
        </authorList>
    </citation>
    <scope>NUCLEOTIDE SEQUENCE [LARGE SCALE GENOMIC DNA]</scope>
    <source>
        <strain evidence="2 3">18930</strain>
    </source>
</reference>
<evidence type="ECO:0000259" key="1">
    <source>
        <dbReference type="Pfam" id="PF14588"/>
    </source>
</evidence>
<dbReference type="PANTHER" id="PTHR43760:SF1">
    <property type="entry name" value="ENDORIBONUCLEASE L-PSP_CHORISMATE MUTASE-LIKE DOMAIN-CONTAINING PROTEIN"/>
    <property type="match status" value="1"/>
</dbReference>
<feature type="domain" description="Endoribonuclease L-PSP/chorismate mutase-like" evidence="1">
    <location>
        <begin position="8"/>
        <end position="131"/>
    </location>
</feature>
<keyword evidence="3" id="KW-1185">Reference proteome</keyword>
<proteinExistence type="predicted"/>